<feature type="transmembrane region" description="Helical" evidence="1">
    <location>
        <begin position="308"/>
        <end position="329"/>
    </location>
</feature>
<feature type="transmembrane region" description="Helical" evidence="1">
    <location>
        <begin position="255"/>
        <end position="274"/>
    </location>
</feature>
<name>A0A412IUT8_9FIRM</name>
<feature type="transmembrane region" description="Helical" evidence="1">
    <location>
        <begin position="207"/>
        <end position="235"/>
    </location>
</feature>
<evidence type="ECO:0000313" key="2">
    <source>
        <dbReference type="EMBL" id="RGS43828.1"/>
    </source>
</evidence>
<accession>A0A412IUT8</accession>
<feature type="transmembrane region" description="Helical" evidence="1">
    <location>
        <begin position="169"/>
        <end position="186"/>
    </location>
</feature>
<organism evidence="2 3">
    <name type="scientific">Holdemanella biformis</name>
    <dbReference type="NCBI Taxonomy" id="1735"/>
    <lineage>
        <taxon>Bacteria</taxon>
        <taxon>Bacillati</taxon>
        <taxon>Bacillota</taxon>
        <taxon>Erysipelotrichia</taxon>
        <taxon>Erysipelotrichales</taxon>
        <taxon>Erysipelotrichaceae</taxon>
        <taxon>Holdemanella</taxon>
    </lineage>
</organism>
<protein>
    <submittedName>
        <fullName evidence="2">Uncharacterized protein</fullName>
    </submittedName>
</protein>
<dbReference type="Proteomes" id="UP000285274">
    <property type="component" value="Unassembled WGS sequence"/>
</dbReference>
<proteinExistence type="predicted"/>
<reference evidence="2 3" key="1">
    <citation type="submission" date="2018-08" db="EMBL/GenBank/DDBJ databases">
        <title>A genome reference for cultivated species of the human gut microbiota.</title>
        <authorList>
            <person name="Zou Y."/>
            <person name="Xue W."/>
            <person name="Luo G."/>
        </authorList>
    </citation>
    <scope>NUCLEOTIDE SEQUENCE [LARGE SCALE GENOMIC DNA]</scope>
    <source>
        <strain evidence="2 3">AF22-10AC</strain>
    </source>
</reference>
<dbReference type="RefSeq" id="WP_118320722.1">
    <property type="nucleotide sequence ID" value="NZ_QRVM01000089.1"/>
</dbReference>
<evidence type="ECO:0000313" key="3">
    <source>
        <dbReference type="Proteomes" id="UP000285274"/>
    </source>
</evidence>
<dbReference type="AlphaFoldDB" id="A0A412IUT8"/>
<feature type="transmembrane region" description="Helical" evidence="1">
    <location>
        <begin position="286"/>
        <end position="302"/>
    </location>
</feature>
<keyword evidence="1" id="KW-0812">Transmembrane</keyword>
<comment type="caution">
    <text evidence="2">The sequence shown here is derived from an EMBL/GenBank/DDBJ whole genome shotgun (WGS) entry which is preliminary data.</text>
</comment>
<keyword evidence="1" id="KW-0472">Membrane</keyword>
<keyword evidence="1" id="KW-1133">Transmembrane helix</keyword>
<sequence>MLLKNEFKFLFSKRNILVLILVLSGVLSVYFFKYNTEYEQYASNQIMYYYEMINEENQRINILPKEKLNAFFREDSIYCQKLLSDWKNDEDAKIIAKDMYDRDQNILKYIDSGMDLSNFKSILQNNKQDLKKRIQMEKTYIENEYYDFVYQNKPTGCYLMVQFLKGNNLFFYLFMILILVWNVDIWSKDLENNTFRYLFTIGKSRKYVYILRALLHIFITVFFSILFFVVLYLIGYINCGSGIELLIGTTPVITYLSHHVLSVLGWVLFSASCIQCLSLLTKNKGMSLMLTGLLFVFMYTYLHIETLWAYTSLFFIGAICIQFISCLHLERLDLG</sequence>
<evidence type="ECO:0000256" key="1">
    <source>
        <dbReference type="SAM" id="Phobius"/>
    </source>
</evidence>
<dbReference type="EMBL" id="QRVM01000089">
    <property type="protein sequence ID" value="RGS43828.1"/>
    <property type="molecule type" value="Genomic_DNA"/>
</dbReference>
<gene>
    <name evidence="2" type="ORF">DWX92_11730</name>
</gene>